<feature type="domain" description="Histidine kinase" evidence="7">
    <location>
        <begin position="589"/>
        <end position="821"/>
    </location>
</feature>
<dbReference type="NCBIfam" id="TIGR00229">
    <property type="entry name" value="sensory_box"/>
    <property type="match status" value="2"/>
</dbReference>
<evidence type="ECO:0000256" key="2">
    <source>
        <dbReference type="ARBA" id="ARBA00012438"/>
    </source>
</evidence>
<comment type="catalytic activity">
    <reaction evidence="1">
        <text>ATP + protein L-histidine = ADP + protein N-phospho-L-histidine.</text>
        <dbReference type="EC" id="2.7.13.3"/>
    </reaction>
</comment>
<accession>A0ABW6AF01</accession>
<keyword evidence="4" id="KW-0808">Transferase</keyword>
<evidence type="ECO:0000256" key="4">
    <source>
        <dbReference type="ARBA" id="ARBA00022679"/>
    </source>
</evidence>
<dbReference type="EMBL" id="JBHUOM010000002">
    <property type="protein sequence ID" value="MFD2934026.1"/>
    <property type="molecule type" value="Genomic_DNA"/>
</dbReference>
<evidence type="ECO:0000259" key="9">
    <source>
        <dbReference type="PROSITE" id="PS50113"/>
    </source>
</evidence>
<evidence type="ECO:0000259" key="8">
    <source>
        <dbReference type="PROSITE" id="PS50112"/>
    </source>
</evidence>
<reference evidence="11" key="1">
    <citation type="journal article" date="2019" name="Int. J. Syst. Evol. Microbiol.">
        <title>The Global Catalogue of Microorganisms (GCM) 10K type strain sequencing project: providing services to taxonomists for standard genome sequencing and annotation.</title>
        <authorList>
            <consortium name="The Broad Institute Genomics Platform"/>
            <consortium name="The Broad Institute Genome Sequencing Center for Infectious Disease"/>
            <person name="Wu L."/>
            <person name="Ma J."/>
        </authorList>
    </citation>
    <scope>NUCLEOTIDE SEQUENCE [LARGE SCALE GENOMIC DNA]</scope>
    <source>
        <strain evidence="11">KCTC 52490</strain>
    </source>
</reference>
<dbReference type="InterPro" id="IPR036890">
    <property type="entry name" value="HATPase_C_sf"/>
</dbReference>
<dbReference type="Pfam" id="PF08447">
    <property type="entry name" value="PAS_3"/>
    <property type="match status" value="2"/>
</dbReference>
<dbReference type="CDD" id="cd00082">
    <property type="entry name" value="HisKA"/>
    <property type="match status" value="1"/>
</dbReference>
<dbReference type="SMART" id="SM00388">
    <property type="entry name" value="HisKA"/>
    <property type="match status" value="1"/>
</dbReference>
<evidence type="ECO:0000256" key="1">
    <source>
        <dbReference type="ARBA" id="ARBA00000085"/>
    </source>
</evidence>
<keyword evidence="3" id="KW-0597">Phosphoprotein</keyword>
<dbReference type="Proteomes" id="UP001597512">
    <property type="component" value="Unassembled WGS sequence"/>
</dbReference>
<keyword evidence="5" id="KW-0418">Kinase</keyword>
<dbReference type="SMART" id="SM00091">
    <property type="entry name" value="PAS"/>
    <property type="match status" value="4"/>
</dbReference>
<dbReference type="SMART" id="SM00086">
    <property type="entry name" value="PAC"/>
    <property type="match status" value="4"/>
</dbReference>
<dbReference type="PROSITE" id="PS50109">
    <property type="entry name" value="HIS_KIN"/>
    <property type="match status" value="1"/>
</dbReference>
<proteinExistence type="predicted"/>
<dbReference type="SMART" id="SM00387">
    <property type="entry name" value="HATPase_c"/>
    <property type="match status" value="1"/>
</dbReference>
<dbReference type="Gene3D" id="3.30.450.20">
    <property type="entry name" value="PAS domain"/>
    <property type="match status" value="4"/>
</dbReference>
<dbReference type="InterPro" id="IPR013655">
    <property type="entry name" value="PAS_fold_3"/>
</dbReference>
<dbReference type="PROSITE" id="PS50113">
    <property type="entry name" value="PAC"/>
    <property type="match status" value="4"/>
</dbReference>
<sequence length="821" mass="92745">MPLNKTKTPTERLDIDFALKAARLGVWELDPVTNLFNWDDQCRELFGLTKNDPLLYEEVIPHIHADDVNRVNQAIEWVLKSQFGAEYDVTFRTLGIDDGVLRWVRLMGRSYFNEVGEVYRLAGVAQDVTLQVQQQEHLAASEQINQLATEAAGVASFYLRLADGHITYKPLLAKLLTGQEDTLFNRYTVARFIHPDDRHIRQQAYADGLLTSKVCYKIRFIWLDGSVHWIRTQGTYTFDDSGQPQALIGIVLDITEQVETQRQLEDSEAKMHRLIESVPFPIGVYVGPQMHIQFANQSIIDVWRKGKEVIGKPYAELLPELANQDIFAQLDDVYTTGIPFHARNQRVNIVVDGILQPYYFKYSFTPLYDADGQVYGVMNTAADVTDLVLAKQQVDESEATLQDAIELAKLATWSMDIDTGTFHYSARFMQWLGFSHSTKRLDEAFNTLPDEYRQSVADAIATAIRPGSSGLYENEHPIINWLTGQQRIIHVQARVFHDAAGKPAVLRGIAQDITEQRNIQLALEHQVQERTEELETTNEELAAINEEYVSTNEELAAANEEYAVINEELEESNQLFNRSNQNLEQFAYVASHDLQEPLRKIQQFGDLLKNQYADQLGEGVNYLERMQTAASRMSTLIRDLLSFSRISTRQDAILSTSLTDVVHNVLNDLDLRIRETGAVVEVESLPRIQGDRSQLEQLFLNLLSNALKFRRTDEFGVPVPPEIQISSQVTPVADLPPSVQPTRTAKSYHRIDVSDNGIGFDEKYVDRIFQVFQRLHGKSEFAGTGIGLAICEKVVANHGGAITASSQLGYGATFSIYLPVA</sequence>
<dbReference type="SUPFAM" id="SSF55785">
    <property type="entry name" value="PYP-like sensor domain (PAS domain)"/>
    <property type="match status" value="4"/>
</dbReference>
<feature type="domain" description="PAC" evidence="9">
    <location>
        <begin position="341"/>
        <end position="396"/>
    </location>
</feature>
<evidence type="ECO:0000259" key="7">
    <source>
        <dbReference type="PROSITE" id="PS50109"/>
    </source>
</evidence>
<protein>
    <recommendedName>
        <fullName evidence="2">histidine kinase</fullName>
        <ecNumber evidence="2">2.7.13.3</ecNumber>
    </recommendedName>
</protein>
<feature type="domain" description="PAS" evidence="8">
    <location>
        <begin position="11"/>
        <end position="82"/>
    </location>
</feature>
<dbReference type="InterPro" id="IPR052162">
    <property type="entry name" value="Sensor_kinase/Photoreceptor"/>
</dbReference>
<dbReference type="PANTHER" id="PTHR43304:SF1">
    <property type="entry name" value="PAC DOMAIN-CONTAINING PROTEIN"/>
    <property type="match status" value="1"/>
</dbReference>
<dbReference type="PANTHER" id="PTHR43304">
    <property type="entry name" value="PHYTOCHROME-LIKE PROTEIN CPH1"/>
    <property type="match status" value="1"/>
</dbReference>
<dbReference type="Gene3D" id="1.10.287.130">
    <property type="match status" value="1"/>
</dbReference>
<dbReference type="InterPro" id="IPR013656">
    <property type="entry name" value="PAS_4"/>
</dbReference>
<dbReference type="EC" id="2.7.13.3" evidence="2"/>
<keyword evidence="11" id="KW-1185">Reference proteome</keyword>
<dbReference type="InterPro" id="IPR001610">
    <property type="entry name" value="PAC"/>
</dbReference>
<evidence type="ECO:0000313" key="11">
    <source>
        <dbReference type="Proteomes" id="UP001597512"/>
    </source>
</evidence>
<feature type="domain" description="PAC" evidence="9">
    <location>
        <begin position="472"/>
        <end position="525"/>
    </location>
</feature>
<evidence type="ECO:0000256" key="3">
    <source>
        <dbReference type="ARBA" id="ARBA00022553"/>
    </source>
</evidence>
<evidence type="ECO:0000256" key="5">
    <source>
        <dbReference type="ARBA" id="ARBA00022777"/>
    </source>
</evidence>
<dbReference type="RefSeq" id="WP_381499207.1">
    <property type="nucleotide sequence ID" value="NZ_JBHUOM010000002.1"/>
</dbReference>
<dbReference type="InterPro" id="IPR004358">
    <property type="entry name" value="Sig_transdc_His_kin-like_C"/>
</dbReference>
<dbReference type="InterPro" id="IPR003661">
    <property type="entry name" value="HisK_dim/P_dom"/>
</dbReference>
<dbReference type="Pfam" id="PF00512">
    <property type="entry name" value="HisKA"/>
    <property type="match status" value="1"/>
</dbReference>
<dbReference type="PROSITE" id="PS50112">
    <property type="entry name" value="PAS"/>
    <property type="match status" value="1"/>
</dbReference>
<name>A0ABW6AF01_9BACT</name>
<dbReference type="InterPro" id="IPR000700">
    <property type="entry name" value="PAS-assoc_C"/>
</dbReference>
<dbReference type="Gene3D" id="2.10.70.100">
    <property type="match status" value="2"/>
</dbReference>
<keyword evidence="6" id="KW-0175">Coiled coil</keyword>
<comment type="caution">
    <text evidence="10">The sequence shown here is derived from an EMBL/GenBank/DDBJ whole genome shotgun (WGS) entry which is preliminary data.</text>
</comment>
<feature type="domain" description="PAC" evidence="9">
    <location>
        <begin position="87"/>
        <end position="140"/>
    </location>
</feature>
<dbReference type="InterPro" id="IPR036097">
    <property type="entry name" value="HisK_dim/P_sf"/>
</dbReference>
<dbReference type="InterPro" id="IPR005467">
    <property type="entry name" value="His_kinase_dom"/>
</dbReference>
<dbReference type="SUPFAM" id="SSF47384">
    <property type="entry name" value="Homodimeric domain of signal transducing histidine kinase"/>
    <property type="match status" value="1"/>
</dbReference>
<gene>
    <name evidence="10" type="ORF">ACFS25_09550</name>
</gene>
<feature type="coiled-coil region" evidence="6">
    <location>
        <begin position="527"/>
        <end position="586"/>
    </location>
</feature>
<dbReference type="Gene3D" id="3.30.565.10">
    <property type="entry name" value="Histidine kinase-like ATPase, C-terminal domain"/>
    <property type="match status" value="1"/>
</dbReference>
<dbReference type="InterPro" id="IPR035965">
    <property type="entry name" value="PAS-like_dom_sf"/>
</dbReference>
<dbReference type="InterPro" id="IPR003594">
    <property type="entry name" value="HATPase_dom"/>
</dbReference>
<dbReference type="Pfam" id="PF08448">
    <property type="entry name" value="PAS_4"/>
    <property type="match status" value="1"/>
</dbReference>
<evidence type="ECO:0000256" key="6">
    <source>
        <dbReference type="SAM" id="Coils"/>
    </source>
</evidence>
<dbReference type="CDD" id="cd00130">
    <property type="entry name" value="PAS"/>
    <property type="match status" value="2"/>
</dbReference>
<dbReference type="PRINTS" id="PR00344">
    <property type="entry name" value="BCTRLSENSOR"/>
</dbReference>
<feature type="domain" description="PAC" evidence="9">
    <location>
        <begin position="214"/>
        <end position="266"/>
    </location>
</feature>
<dbReference type="SUPFAM" id="SSF55874">
    <property type="entry name" value="ATPase domain of HSP90 chaperone/DNA topoisomerase II/histidine kinase"/>
    <property type="match status" value="1"/>
</dbReference>
<evidence type="ECO:0000313" key="10">
    <source>
        <dbReference type="EMBL" id="MFD2934026.1"/>
    </source>
</evidence>
<dbReference type="InterPro" id="IPR000014">
    <property type="entry name" value="PAS"/>
</dbReference>
<organism evidence="10 11">
    <name type="scientific">Spirosoma flavum</name>
    <dbReference type="NCBI Taxonomy" id="2048557"/>
    <lineage>
        <taxon>Bacteria</taxon>
        <taxon>Pseudomonadati</taxon>
        <taxon>Bacteroidota</taxon>
        <taxon>Cytophagia</taxon>
        <taxon>Cytophagales</taxon>
        <taxon>Cytophagaceae</taxon>
        <taxon>Spirosoma</taxon>
    </lineage>
</organism>
<dbReference type="Pfam" id="PF02518">
    <property type="entry name" value="HATPase_c"/>
    <property type="match status" value="1"/>
</dbReference>